<feature type="transmembrane region" description="Helical" evidence="8">
    <location>
        <begin position="399"/>
        <end position="420"/>
    </location>
</feature>
<keyword evidence="3" id="KW-0813">Transport</keyword>
<reference evidence="10 11" key="1">
    <citation type="journal article" date="2011" name="J. Bacteriol.">
        <title>Complete genome sequence of the hyperthermophilic, piezophilic, heterotrophic, and carboxydotrophic archaeon Thermococcus barophilus MP.</title>
        <authorList>
            <person name="Vannier P."/>
            <person name="Marteinsson V.T."/>
            <person name="Fridjonsson O.H."/>
            <person name="Oger P."/>
            <person name="Jebbar M."/>
        </authorList>
    </citation>
    <scope>NUCLEOTIDE SEQUENCE [LARGE SCALE GENOMIC DNA]</scope>
    <source>
        <strain evidence="11">DSM 11836 / MP</strain>
    </source>
</reference>
<feature type="transmembrane region" description="Helical" evidence="8">
    <location>
        <begin position="249"/>
        <end position="265"/>
    </location>
</feature>
<evidence type="ECO:0000256" key="5">
    <source>
        <dbReference type="ARBA" id="ARBA00022692"/>
    </source>
</evidence>
<evidence type="ECO:0000256" key="1">
    <source>
        <dbReference type="ARBA" id="ARBA00004651"/>
    </source>
</evidence>
<comment type="subcellular location">
    <subcellularLocation>
        <location evidence="1">Cell membrane</location>
        <topology evidence="1">Multi-pass membrane protein</topology>
    </subcellularLocation>
</comment>
<feature type="transmembrane region" description="Helical" evidence="8">
    <location>
        <begin position="358"/>
        <end position="387"/>
    </location>
</feature>
<evidence type="ECO:0000256" key="6">
    <source>
        <dbReference type="ARBA" id="ARBA00022989"/>
    </source>
</evidence>
<dbReference type="CDD" id="cd01116">
    <property type="entry name" value="P_permease"/>
    <property type="match status" value="1"/>
</dbReference>
<keyword evidence="11" id="KW-1185">Reference proteome</keyword>
<dbReference type="HOGENOM" id="CLU_011920_4_0_2"/>
<feature type="transmembrane region" description="Helical" evidence="8">
    <location>
        <begin position="172"/>
        <end position="194"/>
    </location>
</feature>
<evidence type="ECO:0000313" key="11">
    <source>
        <dbReference type="Proteomes" id="UP000007478"/>
    </source>
</evidence>
<name>F0LIA8_THEBM</name>
<dbReference type="InterPro" id="IPR000802">
    <property type="entry name" value="Arsenical_pump_ArsB"/>
</dbReference>
<evidence type="ECO:0000256" key="8">
    <source>
        <dbReference type="SAM" id="Phobius"/>
    </source>
</evidence>
<keyword evidence="6 8" id="KW-1133">Transmembrane helix</keyword>
<dbReference type="OrthoDB" id="19068at2157"/>
<dbReference type="Proteomes" id="UP000007478">
    <property type="component" value="Chromosome"/>
</dbReference>
<accession>F0LIA8</accession>
<feature type="transmembrane region" description="Helical" evidence="8">
    <location>
        <begin position="26"/>
        <end position="44"/>
    </location>
</feature>
<feature type="transmembrane region" description="Helical" evidence="8">
    <location>
        <begin position="56"/>
        <end position="75"/>
    </location>
</feature>
<dbReference type="eggNOG" id="arCOG00238">
    <property type="taxonomic scope" value="Archaea"/>
</dbReference>
<feature type="transmembrane region" description="Helical" evidence="8">
    <location>
        <begin position="95"/>
        <end position="123"/>
    </location>
</feature>
<keyword evidence="7 8" id="KW-0472">Membrane</keyword>
<dbReference type="InterPro" id="IPR051475">
    <property type="entry name" value="Diverse_Ion_Transporter"/>
</dbReference>
<organism evidence="10 11">
    <name type="scientific">Thermococcus barophilus (strain DSM 11836 / MP)</name>
    <dbReference type="NCBI Taxonomy" id="391623"/>
    <lineage>
        <taxon>Archaea</taxon>
        <taxon>Methanobacteriati</taxon>
        <taxon>Methanobacteriota</taxon>
        <taxon>Thermococci</taxon>
        <taxon>Thermococcales</taxon>
        <taxon>Thermococcaceae</taxon>
        <taxon>Thermococcus</taxon>
    </lineage>
</organism>
<evidence type="ECO:0000313" key="10">
    <source>
        <dbReference type="EMBL" id="ADT84438.1"/>
    </source>
</evidence>
<protein>
    <submittedName>
        <fullName evidence="10">NhaD-like Na+/H+ antiporter</fullName>
    </submittedName>
</protein>
<feature type="transmembrane region" description="Helical" evidence="8">
    <location>
        <begin position="226"/>
        <end position="243"/>
    </location>
</feature>
<dbReference type="GO" id="GO:0005886">
    <property type="term" value="C:plasma membrane"/>
    <property type="evidence" value="ECO:0007669"/>
    <property type="project" value="UniProtKB-SubCell"/>
</dbReference>
<dbReference type="Pfam" id="PF03600">
    <property type="entry name" value="CitMHS"/>
    <property type="match status" value="1"/>
</dbReference>
<feature type="transmembrane region" description="Helical" evidence="8">
    <location>
        <begin position="277"/>
        <end position="295"/>
    </location>
</feature>
<dbReference type="AlphaFoldDB" id="F0LIA8"/>
<dbReference type="GO" id="GO:0015105">
    <property type="term" value="F:arsenite transmembrane transporter activity"/>
    <property type="evidence" value="ECO:0007669"/>
    <property type="project" value="InterPro"/>
</dbReference>
<dbReference type="PATRIC" id="fig|391623.17.peg.1463"/>
<keyword evidence="4" id="KW-1003">Cell membrane</keyword>
<gene>
    <name evidence="10" type="ordered locus">TERMP_01463</name>
</gene>
<evidence type="ECO:0000256" key="3">
    <source>
        <dbReference type="ARBA" id="ARBA00022448"/>
    </source>
</evidence>
<evidence type="ECO:0000256" key="7">
    <source>
        <dbReference type="ARBA" id="ARBA00023136"/>
    </source>
</evidence>
<dbReference type="EMBL" id="CP002372">
    <property type="protein sequence ID" value="ADT84438.1"/>
    <property type="molecule type" value="Genomic_DNA"/>
</dbReference>
<dbReference type="KEGG" id="tba:TERMP_01463"/>
<dbReference type="RefSeq" id="WP_013467736.1">
    <property type="nucleotide sequence ID" value="NC_014804.1"/>
</dbReference>
<evidence type="ECO:0000256" key="2">
    <source>
        <dbReference type="ARBA" id="ARBA00009843"/>
    </source>
</evidence>
<evidence type="ECO:0000259" key="9">
    <source>
        <dbReference type="Pfam" id="PF03600"/>
    </source>
</evidence>
<dbReference type="PRINTS" id="PR00758">
    <property type="entry name" value="ARSENICPUMP"/>
</dbReference>
<evidence type="ECO:0000256" key="4">
    <source>
        <dbReference type="ARBA" id="ARBA00022475"/>
    </source>
</evidence>
<comment type="similarity">
    <text evidence="2">Belongs to the CitM (TC 2.A.11) transporter family.</text>
</comment>
<keyword evidence="5 8" id="KW-0812">Transmembrane</keyword>
<proteinExistence type="inferred from homology"/>
<sequence length="425" mass="46217">MNPETVAIAVFLLTYALVVSERIHRAVAAMLGASAVLFLKIVPWERVPKYLDLNTLFLLMGMMIIVNTARNSGLFEYVAIKTVKLARGSPIRVLLLFSVVTAIVSSVLDNVTTVLLLTPMLLYISRLMELNPVPFLLSEIFASNIGGTATLIGDPPNIMIGSAAKLSFNEFLSNMGPIAAVDLIVTVLIIYLAYNSALKVTPKKKVMIKQTLRGLDERAAIRDIRLFRKSVAIILFVVALFFFHDKLGIEPAVVALLGASLILLWTREDPEGIFEKIEWPALFFFGGLFIIVGALEETGTIAQVAEWVLNHVHTSGEALLAITWFSAFSSAIVDNIPLTAAMIPLIKHMGTSMDVYPLWWALSLGACLGGNGTAIGASANVVVIGIAEREGIRITFGDFLKAGMVIMITTVAIGVGILWVRYIGW</sequence>
<dbReference type="PANTHER" id="PTHR43568:SF1">
    <property type="entry name" value="P PROTEIN"/>
    <property type="match status" value="1"/>
</dbReference>
<dbReference type="GeneID" id="10041779"/>
<feature type="domain" description="Citrate transporter-like" evidence="9">
    <location>
        <begin position="15"/>
        <end position="365"/>
    </location>
</feature>
<feature type="transmembrane region" description="Helical" evidence="8">
    <location>
        <begin position="318"/>
        <end position="346"/>
    </location>
</feature>
<dbReference type="PANTHER" id="PTHR43568">
    <property type="entry name" value="P PROTEIN"/>
    <property type="match status" value="1"/>
</dbReference>
<dbReference type="InterPro" id="IPR004680">
    <property type="entry name" value="Cit_transptr-like_dom"/>
</dbReference>